<accession>A0ABX1U070</accession>
<dbReference type="EMBL" id="SPMY01000031">
    <property type="protein sequence ID" value="NMQ28375.1"/>
    <property type="molecule type" value="Genomic_DNA"/>
</dbReference>
<keyword evidence="2" id="KW-1185">Reference proteome</keyword>
<reference evidence="1 2" key="1">
    <citation type="submission" date="2019-03" db="EMBL/GenBank/DDBJ databases">
        <title>Metabolic reconstructions from genomes of highly enriched 'Candidatus Accumulibacter' and 'Candidatus Competibacter' bioreactor populations.</title>
        <authorList>
            <person name="Annavajhala M.K."/>
            <person name="Welles L."/>
            <person name="Abbas B."/>
            <person name="Sorokin D."/>
            <person name="Park H."/>
            <person name="Van Loosdrecht M."/>
            <person name="Chandran K."/>
        </authorList>
    </citation>
    <scope>NUCLEOTIDE SEQUENCE [LARGE SCALE GENOMIC DNA]</scope>
    <source>
        <strain evidence="1 2">SBR_S</strain>
    </source>
</reference>
<evidence type="ECO:0000313" key="2">
    <source>
        <dbReference type="Proteomes" id="UP000749010"/>
    </source>
</evidence>
<name>A0ABX1U070_9PROT</name>
<dbReference type="Proteomes" id="UP000749010">
    <property type="component" value="Unassembled WGS sequence"/>
</dbReference>
<protein>
    <submittedName>
        <fullName evidence="1">Uncharacterized protein</fullName>
    </submittedName>
</protein>
<proteinExistence type="predicted"/>
<dbReference type="RefSeq" id="WP_169066832.1">
    <property type="nucleotide sequence ID" value="NZ_SPMY01000031.1"/>
</dbReference>
<evidence type="ECO:0000313" key="1">
    <source>
        <dbReference type="EMBL" id="NMQ28375.1"/>
    </source>
</evidence>
<dbReference type="Gene3D" id="6.10.250.2750">
    <property type="match status" value="1"/>
</dbReference>
<comment type="caution">
    <text evidence="1">The sequence shown here is derived from an EMBL/GenBank/DDBJ whole genome shotgun (WGS) entry which is preliminary data.</text>
</comment>
<organism evidence="1 2">
    <name type="scientific">Candidatus Accumulibacter phosphatis</name>
    <dbReference type="NCBI Taxonomy" id="327160"/>
    <lineage>
        <taxon>Bacteria</taxon>
        <taxon>Pseudomonadati</taxon>
        <taxon>Pseudomonadota</taxon>
        <taxon>Betaproteobacteria</taxon>
        <taxon>Candidatus Accumulibacter</taxon>
    </lineage>
</organism>
<gene>
    <name evidence="1" type="ORF">E4Q23_11780</name>
</gene>
<sequence length="65" mass="6743">MSVAQLGEPGVQRVTIGSSLAGAALGFIRQAATEMATLGGFSYASQQIPDRGLCQFFADRPPDLA</sequence>